<feature type="region of interest" description="Disordered" evidence="1">
    <location>
        <begin position="698"/>
        <end position="735"/>
    </location>
</feature>
<comment type="caution">
    <text evidence="3">The sequence shown here is derived from an EMBL/GenBank/DDBJ whole genome shotgun (WGS) entry which is preliminary data.</text>
</comment>
<feature type="region of interest" description="Disordered" evidence="1">
    <location>
        <begin position="796"/>
        <end position="821"/>
    </location>
</feature>
<sequence length="974" mass="107400">MFVIIVFLSHLFPCPFALILHAFILFSVAISAVLGFIVCLLIVVLIVCSLRYRFGVQYKKTASFPSMPDRLTRSSSVFNPSMHSVYPTISSAEWCRKFGRSRWDLFKPWRTQTWSQNLNGTFPDLPRQTVSQGTVFSGQKSPETVVLRGDSMPFRRMPERRNGQSSISLVPGGTAQTQPFDSPHPVINGSPWLRTTSTTHLTQQPAMYMNSSGEVSSPLDSYPYPFNHPWWQPWRRSLKKQRRLYMHLQRRREAEYQSQRRLMESGVISNGSSSQIGPPPSTSGLVHSGSRESNSLIDSRNLVIPNPERPLSQRTTGSSSRTFTTSDGGTITPGAVDNGLKSTPSTQQSTNLLNQPRFAYTNWDLNDGFPPQSITAQPYQEIQPSEDRPPSVLGDTLPWKSTPTTASNSFSNGLRRFSSFLRNLNGSLTPPRSSASRRSHSQLINHLHPHSMFTLDSTNYYPGAPITDTTSQNQTALGRVTCFPFTPNHAGFPRAKSESGSVRLGRGVPGLRSLFNIPIPHDNVNTYDLNMEDNAIGDPLSTSTETPMKTSVIYRPPSVSKPDEWVHFSDWASNATITSDRASTHQGQPPVVAHPYSPWSSAAAQVYHTQTVSPIATAYPNTTKDSTQPAVLSLPNSNPHYNDPYLEPLSVKKLKIESTVGATAVKPSQSSDSDAQPSATSSAISSLVFADSVVDDDLEQDSSYSTSQRTVPAVPRPPPVISTRPSNNSLVITPTSGASRGLDYVTYDLTRSGNGGRPTAFNVPNSIGSRRRPPGVEGELLATQLEISAVREGEISLGPYRRPRRNNTQSGNNASRPSSDAMISNHYYDADEFNFVYPDSPTPVAPVPPPRVDLILPQLPPISQGQFWTDVRGAGRGQQQQQQQRHQQQQQQQVRYPYATSSAQPNRTLGSGVRGEFGSMDSLYETVDQYQGQTGSDHTKQPKQLSVPDTQVVAMEHRTTGRKKYVFSGVQKCA</sequence>
<feature type="transmembrane region" description="Helical" evidence="2">
    <location>
        <begin position="27"/>
        <end position="50"/>
    </location>
</feature>
<protein>
    <submittedName>
        <fullName evidence="3">Uncharacterized protein</fullName>
    </submittedName>
</protein>
<gene>
    <name evidence="3" type="ORF">FBUS_09686</name>
</gene>
<feature type="compositionally biased region" description="Low complexity" evidence="1">
    <location>
        <begin position="315"/>
        <end position="330"/>
    </location>
</feature>
<keyword evidence="2" id="KW-1133">Transmembrane helix</keyword>
<feature type="compositionally biased region" description="Polar residues" evidence="1">
    <location>
        <begin position="267"/>
        <end position="276"/>
    </location>
</feature>
<feature type="compositionally biased region" description="Polar residues" evidence="1">
    <location>
        <begin position="723"/>
        <end position="735"/>
    </location>
</feature>
<proteinExistence type="predicted"/>
<evidence type="ECO:0000313" key="3">
    <source>
        <dbReference type="EMBL" id="KAA0190349.1"/>
    </source>
</evidence>
<feature type="compositionally biased region" description="Polar residues" evidence="1">
    <location>
        <begin position="899"/>
        <end position="909"/>
    </location>
</feature>
<evidence type="ECO:0000313" key="4">
    <source>
        <dbReference type="Proteomes" id="UP000728185"/>
    </source>
</evidence>
<accession>A0A8E0RVF4</accession>
<feature type="region of interest" description="Disordered" evidence="1">
    <location>
        <begin position="266"/>
        <end position="349"/>
    </location>
</feature>
<keyword evidence="4" id="KW-1185">Reference proteome</keyword>
<feature type="region of interest" description="Disordered" evidence="1">
    <location>
        <begin position="873"/>
        <end position="911"/>
    </location>
</feature>
<feature type="compositionally biased region" description="Polar residues" evidence="1">
    <location>
        <begin position="340"/>
        <end position="349"/>
    </location>
</feature>
<feature type="compositionally biased region" description="Low complexity" evidence="1">
    <location>
        <begin position="878"/>
        <end position="893"/>
    </location>
</feature>
<name>A0A8E0RVF4_9TREM</name>
<evidence type="ECO:0000256" key="2">
    <source>
        <dbReference type="SAM" id="Phobius"/>
    </source>
</evidence>
<feature type="compositionally biased region" description="Polar residues" evidence="1">
    <location>
        <begin position="399"/>
        <end position="412"/>
    </location>
</feature>
<feature type="region of interest" description="Disordered" evidence="1">
    <location>
        <begin position="379"/>
        <end position="412"/>
    </location>
</feature>
<dbReference type="EMBL" id="LUCM01007159">
    <property type="protein sequence ID" value="KAA0190349.1"/>
    <property type="molecule type" value="Genomic_DNA"/>
</dbReference>
<feature type="region of interest" description="Disordered" evidence="1">
    <location>
        <begin position="618"/>
        <end position="639"/>
    </location>
</feature>
<dbReference type="AlphaFoldDB" id="A0A8E0RVF4"/>
<dbReference type="Proteomes" id="UP000728185">
    <property type="component" value="Unassembled WGS sequence"/>
</dbReference>
<feature type="compositionally biased region" description="Polar residues" evidence="1">
    <location>
        <begin position="806"/>
        <end position="821"/>
    </location>
</feature>
<reference evidence="3" key="1">
    <citation type="submission" date="2019-05" db="EMBL/GenBank/DDBJ databases">
        <title>Annotation for the trematode Fasciolopsis buski.</title>
        <authorList>
            <person name="Choi Y.-J."/>
        </authorList>
    </citation>
    <scope>NUCLEOTIDE SEQUENCE</scope>
    <source>
        <strain evidence="3">HT</strain>
        <tissue evidence="3">Whole worm</tissue>
    </source>
</reference>
<dbReference type="OrthoDB" id="6243832at2759"/>
<keyword evidence="2" id="KW-0812">Transmembrane</keyword>
<evidence type="ECO:0000256" key="1">
    <source>
        <dbReference type="SAM" id="MobiDB-lite"/>
    </source>
</evidence>
<feature type="compositionally biased region" description="Polar residues" evidence="1">
    <location>
        <begin position="701"/>
        <end position="710"/>
    </location>
</feature>
<keyword evidence="2" id="KW-0472">Membrane</keyword>
<organism evidence="3 4">
    <name type="scientific">Fasciolopsis buskii</name>
    <dbReference type="NCBI Taxonomy" id="27845"/>
    <lineage>
        <taxon>Eukaryota</taxon>
        <taxon>Metazoa</taxon>
        <taxon>Spiralia</taxon>
        <taxon>Lophotrochozoa</taxon>
        <taxon>Platyhelminthes</taxon>
        <taxon>Trematoda</taxon>
        <taxon>Digenea</taxon>
        <taxon>Plagiorchiida</taxon>
        <taxon>Echinostomata</taxon>
        <taxon>Echinostomatoidea</taxon>
        <taxon>Fasciolidae</taxon>
        <taxon>Fasciolopsis</taxon>
    </lineage>
</organism>